<feature type="compositionally biased region" description="Basic and acidic residues" evidence="1">
    <location>
        <begin position="131"/>
        <end position="142"/>
    </location>
</feature>
<evidence type="ECO:0000256" key="1">
    <source>
        <dbReference type="SAM" id="MobiDB-lite"/>
    </source>
</evidence>
<evidence type="ECO:0000313" key="3">
    <source>
        <dbReference type="Proteomes" id="UP001150879"/>
    </source>
</evidence>
<evidence type="ECO:0008006" key="4">
    <source>
        <dbReference type="Google" id="ProtNLM"/>
    </source>
</evidence>
<feature type="compositionally biased region" description="Low complexity" evidence="1">
    <location>
        <begin position="107"/>
        <end position="118"/>
    </location>
</feature>
<feature type="compositionally biased region" description="Polar residues" evidence="1">
    <location>
        <begin position="119"/>
        <end position="130"/>
    </location>
</feature>
<sequence>METINKYVTAASTVIWGEHDSPQSQQHGEEPMSGVQGKGRATDPYDGGNRDEQPGAIKSDVNTAPFKPILDNKQSKPRETEVTSITTPHAPISITACTSVTPALPITGDSTESSGSTENKPISSGTTETSGNKDDTSSKQEQRSTSQAEDGESSEAPHPARPQHVSKEALEGPQGPVPKSAEAVESEARRKRSVAKDIEKGSSGESKNSEKSNESPSSSNKSEHSPHNSENSGKQGTISKVKESVMKHIHHAST</sequence>
<comment type="caution">
    <text evidence="2">The sequence shown here is derived from an EMBL/GenBank/DDBJ whole genome shotgun (WGS) entry which is preliminary data.</text>
</comment>
<dbReference type="OrthoDB" id="5388207at2759"/>
<dbReference type="AlphaFoldDB" id="A0A9W9MF60"/>
<name>A0A9W9MF60_9EURO</name>
<reference evidence="2" key="2">
    <citation type="journal article" date="2023" name="IMA Fungus">
        <title>Comparative genomic study of the Penicillium genus elucidates a diverse pangenome and 15 lateral gene transfer events.</title>
        <authorList>
            <person name="Petersen C."/>
            <person name="Sorensen T."/>
            <person name="Nielsen M.R."/>
            <person name="Sondergaard T.E."/>
            <person name="Sorensen J.L."/>
            <person name="Fitzpatrick D.A."/>
            <person name="Frisvad J.C."/>
            <person name="Nielsen K.L."/>
        </authorList>
    </citation>
    <scope>NUCLEOTIDE SEQUENCE</scope>
    <source>
        <strain evidence="2">IBT 16849</strain>
    </source>
</reference>
<reference evidence="2" key="1">
    <citation type="submission" date="2022-11" db="EMBL/GenBank/DDBJ databases">
        <authorList>
            <person name="Petersen C."/>
        </authorList>
    </citation>
    <scope>NUCLEOTIDE SEQUENCE</scope>
    <source>
        <strain evidence="2">IBT 16849</strain>
    </source>
</reference>
<organism evidence="2 3">
    <name type="scientific">Penicillium cf. griseofulvum</name>
    <dbReference type="NCBI Taxonomy" id="2972120"/>
    <lineage>
        <taxon>Eukaryota</taxon>
        <taxon>Fungi</taxon>
        <taxon>Dikarya</taxon>
        <taxon>Ascomycota</taxon>
        <taxon>Pezizomycotina</taxon>
        <taxon>Eurotiomycetes</taxon>
        <taxon>Eurotiomycetidae</taxon>
        <taxon>Eurotiales</taxon>
        <taxon>Aspergillaceae</taxon>
        <taxon>Penicillium</taxon>
    </lineage>
</organism>
<accession>A0A9W9MF60</accession>
<dbReference type="EMBL" id="JAPQKP010000003">
    <property type="protein sequence ID" value="KAJ5200290.1"/>
    <property type="molecule type" value="Genomic_DNA"/>
</dbReference>
<evidence type="ECO:0000313" key="2">
    <source>
        <dbReference type="EMBL" id="KAJ5200290.1"/>
    </source>
</evidence>
<keyword evidence="3" id="KW-1185">Reference proteome</keyword>
<feature type="compositionally biased region" description="Basic and acidic residues" evidence="1">
    <location>
        <begin position="194"/>
        <end position="213"/>
    </location>
</feature>
<gene>
    <name evidence="2" type="ORF">N7472_005494</name>
</gene>
<protein>
    <recommendedName>
        <fullName evidence="4">Solid-state culture expressed protein (Aos23)</fullName>
    </recommendedName>
</protein>
<feature type="compositionally biased region" description="Basic and acidic residues" evidence="1">
    <location>
        <begin position="40"/>
        <end position="53"/>
    </location>
</feature>
<dbReference type="Proteomes" id="UP001150879">
    <property type="component" value="Unassembled WGS sequence"/>
</dbReference>
<proteinExistence type="predicted"/>
<feature type="region of interest" description="Disordered" evidence="1">
    <location>
        <begin position="15"/>
        <end position="254"/>
    </location>
</feature>